<evidence type="ECO:0000313" key="2">
    <source>
        <dbReference type="Proteomes" id="UP000053105"/>
    </source>
</evidence>
<proteinExistence type="predicted"/>
<reference evidence="1 2" key="1">
    <citation type="submission" date="2015-07" db="EMBL/GenBank/DDBJ databases">
        <title>The genome of Melipona quadrifasciata.</title>
        <authorList>
            <person name="Pan H."/>
            <person name="Kapheim K."/>
        </authorList>
    </citation>
    <scope>NUCLEOTIDE SEQUENCE [LARGE SCALE GENOMIC DNA]</scope>
    <source>
        <strain evidence="1">0111107301</strain>
        <tissue evidence="1">Whole body</tissue>
    </source>
</reference>
<evidence type="ECO:0000313" key="1">
    <source>
        <dbReference type="EMBL" id="KOX78336.1"/>
    </source>
</evidence>
<accession>A0A0M9A7Z7</accession>
<name>A0A0M9A7Z7_9HYME</name>
<dbReference type="Proteomes" id="UP000053105">
    <property type="component" value="Unassembled WGS sequence"/>
</dbReference>
<sequence>MPKLCTPFVTTPTDEQRQFCYKHRKTYFPSFLANKAACWQSHFCLFEQALRRSCLESLSPGMMTCCRTWIVSARQGNLKLINGFMRNMWVIRSYADNKVFPWTNGPRAPAAPGTRWNRSQRTALDHAKPLSTKTRSSTAMKRPERNSFRPRVFAVPVLVLSARDQPYAICGAPRVGGPSNTLPPSVDIQTDGYRRVDIPISYTGIVDSRDQANLRGSA</sequence>
<organism evidence="1 2">
    <name type="scientific">Melipona quadrifasciata</name>
    <dbReference type="NCBI Taxonomy" id="166423"/>
    <lineage>
        <taxon>Eukaryota</taxon>
        <taxon>Metazoa</taxon>
        <taxon>Ecdysozoa</taxon>
        <taxon>Arthropoda</taxon>
        <taxon>Hexapoda</taxon>
        <taxon>Insecta</taxon>
        <taxon>Pterygota</taxon>
        <taxon>Neoptera</taxon>
        <taxon>Endopterygota</taxon>
        <taxon>Hymenoptera</taxon>
        <taxon>Apocrita</taxon>
        <taxon>Aculeata</taxon>
        <taxon>Apoidea</taxon>
        <taxon>Anthophila</taxon>
        <taxon>Apidae</taxon>
        <taxon>Melipona</taxon>
    </lineage>
</organism>
<protein>
    <submittedName>
        <fullName evidence="1">Uncharacterized protein</fullName>
    </submittedName>
</protein>
<keyword evidence="2" id="KW-1185">Reference proteome</keyword>
<dbReference type="EMBL" id="KQ435724">
    <property type="protein sequence ID" value="KOX78336.1"/>
    <property type="molecule type" value="Genomic_DNA"/>
</dbReference>
<gene>
    <name evidence="1" type="ORF">WN51_07742</name>
</gene>
<dbReference type="AlphaFoldDB" id="A0A0M9A7Z7"/>